<dbReference type="InterPro" id="IPR051328">
    <property type="entry name" value="T7SS_ABC-Transporter"/>
</dbReference>
<comment type="subcellular location">
    <subcellularLocation>
        <location evidence="1">Membrane</location>
        <topology evidence="1">Multi-pass membrane protein</topology>
    </subcellularLocation>
</comment>
<dbReference type="Pfam" id="PF01061">
    <property type="entry name" value="ABC2_membrane"/>
    <property type="match status" value="1"/>
</dbReference>
<dbReference type="Proteomes" id="UP000249432">
    <property type="component" value="Unassembled WGS sequence"/>
</dbReference>
<evidence type="ECO:0000256" key="2">
    <source>
        <dbReference type="ARBA" id="ARBA00022692"/>
    </source>
</evidence>
<evidence type="ECO:0000313" key="7">
    <source>
        <dbReference type="EMBL" id="PZR03232.1"/>
    </source>
</evidence>
<dbReference type="InterPro" id="IPR013525">
    <property type="entry name" value="ABC2_TM"/>
</dbReference>
<keyword evidence="2 5" id="KW-0812">Transmembrane</keyword>
<comment type="caution">
    <text evidence="7">The sequence shown here is derived from an EMBL/GenBank/DDBJ whole genome shotgun (WGS) entry which is preliminary data.</text>
</comment>
<dbReference type="PANTHER" id="PTHR43077">
    <property type="entry name" value="TRANSPORT PERMEASE YVFS-RELATED"/>
    <property type="match status" value="1"/>
</dbReference>
<dbReference type="AlphaFoldDB" id="A0A2W5SJW7"/>
<feature type="transmembrane region" description="Helical" evidence="5">
    <location>
        <begin position="96"/>
        <end position="118"/>
    </location>
</feature>
<protein>
    <submittedName>
        <fullName evidence="7">Permease</fullName>
    </submittedName>
</protein>
<evidence type="ECO:0000256" key="4">
    <source>
        <dbReference type="ARBA" id="ARBA00023136"/>
    </source>
</evidence>
<dbReference type="PANTHER" id="PTHR43077:SF11">
    <property type="entry name" value="TRANSPORT PERMEASE YVFS-RELATED"/>
    <property type="match status" value="1"/>
</dbReference>
<evidence type="ECO:0000256" key="1">
    <source>
        <dbReference type="ARBA" id="ARBA00004141"/>
    </source>
</evidence>
<feature type="transmembrane region" description="Helical" evidence="5">
    <location>
        <begin position="130"/>
        <end position="154"/>
    </location>
</feature>
<dbReference type="RefSeq" id="WP_002532659.1">
    <property type="nucleotide sequence ID" value="NZ_QFRA01000050.1"/>
</dbReference>
<evidence type="ECO:0000313" key="8">
    <source>
        <dbReference type="Proteomes" id="UP000249432"/>
    </source>
</evidence>
<sequence>MISYALLDTRRLLRNTGGIIFTILMPAGFYLIFGATQPNLDTAVAHGNVKATIMVSMAVYGAIMAVTMWGSHAALEQQRGWGRQLALTPMTPLKYVFSKVLTIETVALVPLAIVFVTGAATNARADGLRWLWTFLLCWVCSMPFTLFGLAVALLVRGETATGITSFCIVALSFLGNMFIPLSGFILKVSRFTPMYGPGQLTRMPLIGKQMVTMDGVINEPVWRPVVSIIVWTIIMGIVAVLVGRRRQNR</sequence>
<organism evidence="7 8">
    <name type="scientific">Corynebacterium kroppenstedtii</name>
    <dbReference type="NCBI Taxonomy" id="161879"/>
    <lineage>
        <taxon>Bacteria</taxon>
        <taxon>Bacillati</taxon>
        <taxon>Actinomycetota</taxon>
        <taxon>Actinomycetes</taxon>
        <taxon>Mycobacteriales</taxon>
        <taxon>Corynebacteriaceae</taxon>
        <taxon>Corynebacterium</taxon>
    </lineage>
</organism>
<feature type="transmembrane region" description="Helical" evidence="5">
    <location>
        <begin position="221"/>
        <end position="243"/>
    </location>
</feature>
<evidence type="ECO:0000256" key="5">
    <source>
        <dbReference type="SAM" id="Phobius"/>
    </source>
</evidence>
<evidence type="ECO:0000259" key="6">
    <source>
        <dbReference type="Pfam" id="PF01061"/>
    </source>
</evidence>
<keyword evidence="3 5" id="KW-1133">Transmembrane helix</keyword>
<dbReference type="EMBL" id="QFRA01000050">
    <property type="protein sequence ID" value="PZR03232.1"/>
    <property type="molecule type" value="Genomic_DNA"/>
</dbReference>
<feature type="domain" description="ABC-2 type transporter transmembrane" evidence="6">
    <location>
        <begin position="10"/>
        <end position="183"/>
    </location>
</feature>
<feature type="transmembrane region" description="Helical" evidence="5">
    <location>
        <begin position="166"/>
        <end position="186"/>
    </location>
</feature>
<reference evidence="7 8" key="1">
    <citation type="submission" date="2017-08" db="EMBL/GenBank/DDBJ databases">
        <title>Infants hospitalized years apart are colonized by the same room-sourced microbial strains.</title>
        <authorList>
            <person name="Brooks B."/>
            <person name="Olm M.R."/>
            <person name="Firek B.A."/>
            <person name="Baker R."/>
            <person name="Thomas B.C."/>
            <person name="Morowitz M.J."/>
            <person name="Banfield J.F."/>
        </authorList>
    </citation>
    <scope>NUCLEOTIDE SEQUENCE [LARGE SCALE GENOMIC DNA]</scope>
    <source>
        <strain evidence="7">S2_003_000_R1_3</strain>
    </source>
</reference>
<evidence type="ECO:0000256" key="3">
    <source>
        <dbReference type="ARBA" id="ARBA00022989"/>
    </source>
</evidence>
<proteinExistence type="predicted"/>
<keyword evidence="4 5" id="KW-0472">Membrane</keyword>
<dbReference type="GO" id="GO:0140359">
    <property type="term" value="F:ABC-type transporter activity"/>
    <property type="evidence" value="ECO:0007669"/>
    <property type="project" value="InterPro"/>
</dbReference>
<name>A0A2W5SJW7_9CORY</name>
<accession>A0A2W5SJW7</accession>
<feature type="transmembrane region" description="Helical" evidence="5">
    <location>
        <begin position="53"/>
        <end position="75"/>
    </location>
</feature>
<dbReference type="GO" id="GO:0016020">
    <property type="term" value="C:membrane"/>
    <property type="evidence" value="ECO:0007669"/>
    <property type="project" value="UniProtKB-SubCell"/>
</dbReference>
<feature type="transmembrane region" description="Helical" evidence="5">
    <location>
        <begin position="12"/>
        <end position="33"/>
    </location>
</feature>
<gene>
    <name evidence="7" type="ORF">DI525_10725</name>
</gene>